<dbReference type="GO" id="GO:0016746">
    <property type="term" value="F:acyltransferase activity"/>
    <property type="evidence" value="ECO:0007669"/>
    <property type="project" value="UniProtKB-KW"/>
</dbReference>
<reference evidence="9" key="1">
    <citation type="submission" date="2020-10" db="EMBL/GenBank/DDBJ databases">
        <title>Feather gene expression reveals the developmental basis of iridescence in African starlings.</title>
        <authorList>
            <person name="Rubenstein D.R."/>
        </authorList>
    </citation>
    <scope>NUCLEOTIDE SEQUENCE</scope>
    <source>
        <strain evidence="9">SS15</strain>
        <tissue evidence="9">Liver</tissue>
    </source>
</reference>
<keyword evidence="6 8" id="KW-0472">Membrane</keyword>
<reference evidence="10 11" key="2">
    <citation type="journal article" date="2021" name="J. Hered.">
        <title>Feather Gene Expression Elucidates the Developmental Basis of Plumage Iridescence in African Starlings.</title>
        <authorList>
            <person name="Rubenstein D.R."/>
            <person name="Corvelo A."/>
            <person name="MacManes M.D."/>
            <person name="Maia R."/>
            <person name="Narzisi G."/>
            <person name="Rousaki A."/>
            <person name="Vandenabeele P."/>
            <person name="Shawkey M.D."/>
            <person name="Solomon J."/>
        </authorList>
    </citation>
    <scope>NUCLEOTIDE SEQUENCE [LARGE SCALE GENOMIC DNA]</scope>
    <source>
        <strain evidence="10">SS15</strain>
    </source>
</reference>
<feature type="transmembrane region" description="Helical" evidence="8">
    <location>
        <begin position="446"/>
        <end position="463"/>
    </location>
</feature>
<dbReference type="OrthoDB" id="286734at2759"/>
<organism evidence="9">
    <name type="scientific">Lamprotornis superbus</name>
    <dbReference type="NCBI Taxonomy" id="245042"/>
    <lineage>
        <taxon>Eukaryota</taxon>
        <taxon>Metazoa</taxon>
        <taxon>Chordata</taxon>
        <taxon>Craniata</taxon>
        <taxon>Vertebrata</taxon>
        <taxon>Euteleostomi</taxon>
        <taxon>Archelosauria</taxon>
        <taxon>Archosauria</taxon>
        <taxon>Dinosauria</taxon>
        <taxon>Saurischia</taxon>
        <taxon>Theropoda</taxon>
        <taxon>Coelurosauria</taxon>
        <taxon>Aves</taxon>
        <taxon>Neognathae</taxon>
        <taxon>Neoaves</taxon>
        <taxon>Telluraves</taxon>
        <taxon>Australaves</taxon>
        <taxon>Passeriformes</taxon>
        <taxon>Sturnidae</taxon>
        <taxon>Lamprotornis</taxon>
    </lineage>
</organism>
<evidence type="ECO:0000256" key="7">
    <source>
        <dbReference type="ARBA" id="ARBA00023315"/>
    </source>
</evidence>
<keyword evidence="3 8" id="KW-0812">Transmembrane</keyword>
<evidence type="ECO:0008006" key="12">
    <source>
        <dbReference type="Google" id="ProtNLM"/>
    </source>
</evidence>
<keyword evidence="7" id="KW-0012">Acyltransferase</keyword>
<evidence type="ECO:0000313" key="10">
    <source>
        <dbReference type="EMBL" id="KAI1243044.1"/>
    </source>
</evidence>
<dbReference type="GO" id="GO:0030258">
    <property type="term" value="P:lipid modification"/>
    <property type="evidence" value="ECO:0007669"/>
    <property type="project" value="TreeGrafter"/>
</dbReference>
<comment type="caution">
    <text evidence="9">The sequence shown here is derived from an EMBL/GenBank/DDBJ whole genome shotgun (WGS) entry which is preliminary data.</text>
</comment>
<dbReference type="AlphaFoldDB" id="A0A835P3Q0"/>
<dbReference type="Pfam" id="PF03062">
    <property type="entry name" value="MBOAT"/>
    <property type="match status" value="1"/>
</dbReference>
<evidence type="ECO:0000256" key="6">
    <source>
        <dbReference type="ARBA" id="ARBA00023136"/>
    </source>
</evidence>
<dbReference type="PANTHER" id="PTHR13906">
    <property type="entry name" value="PORCUPINE"/>
    <property type="match status" value="1"/>
</dbReference>
<sequence length="556" mass="62910">MAEPPGAPHRTTGSTLLHPLSALLGIPLDQVRLRAAPGAAGPGGILSAGPWRQGCHAVPAQGPREQRGEPAINFVACQLFALLAAFWFRIYLSPSHASSAVRHAFATLFGIYFAVFCFGWYSIHLFVLVMMNYGIMNMASIPNIHRYSFVVAMGYLTLCHISRIYIFHYGILTTDFSGPLMIITQKITTLACQLHDGIGRQAEELTAEQNRLAVKSRPSLLEYLSYLLNFMSIIAGPCSNYKDYIAFIEGRHVHMKLLEVNWKQKGYDRLPDPSPTGAVMYKLCITLVSLILFLTLTKNFPMAYIIDDEFLDKTPFLSRLAYLYVVTQAAKPKYYFAWTLGLQKTCLFQQSDFDLFCFDIAADAVNNAAGYGFSGVDEKGTFRWDLLSNLNIWNIETATSFKMYIENWNIQTAAWLKRVCYDRAPWYPTALTFILSALWHGIYPGYYFTFLTGILITLAARAIRNNCRHYFLWSVPLKIAYDVVTWAVTQLAVCYTVAPFVMLAVEPTIKFYKSVYFHMHILSILVLLLLPIRPQTHSVRRAQNQATLNSIKSKDK</sequence>
<evidence type="ECO:0000313" key="11">
    <source>
        <dbReference type="Proteomes" id="UP000618051"/>
    </source>
</evidence>
<keyword evidence="2" id="KW-0808">Transferase</keyword>
<feature type="transmembrane region" description="Helical" evidence="8">
    <location>
        <begin position="147"/>
        <end position="171"/>
    </location>
</feature>
<reference evidence="10" key="3">
    <citation type="submission" date="2022-01" db="EMBL/GenBank/DDBJ databases">
        <authorList>
            <person name="Rubenstein D.R."/>
        </authorList>
    </citation>
    <scope>NUCLEOTIDE SEQUENCE</scope>
    <source>
        <strain evidence="10">SS15</strain>
        <tissue evidence="10">Liver</tissue>
    </source>
</reference>
<feature type="transmembrane region" description="Helical" evidence="8">
    <location>
        <begin position="111"/>
        <end position="135"/>
    </location>
</feature>
<evidence type="ECO:0000256" key="3">
    <source>
        <dbReference type="ARBA" id="ARBA00022692"/>
    </source>
</evidence>
<dbReference type="Proteomes" id="UP000618051">
    <property type="component" value="Unassembled WGS sequence"/>
</dbReference>
<name>A0A835P3Q0_9PASS</name>
<comment type="subcellular location">
    <subcellularLocation>
        <location evidence="1">Endoplasmic reticulum membrane</location>
        <topology evidence="1">Multi-pass membrane protein</topology>
    </subcellularLocation>
</comment>
<keyword evidence="5 8" id="KW-1133">Transmembrane helix</keyword>
<keyword evidence="11" id="KW-1185">Reference proteome</keyword>
<dbReference type="InterPro" id="IPR049941">
    <property type="entry name" value="LPLAT_7/PORCN-like"/>
</dbReference>
<keyword evidence="4" id="KW-0256">Endoplasmic reticulum</keyword>
<feature type="transmembrane region" description="Helical" evidence="8">
    <location>
        <begin position="424"/>
        <end position="440"/>
    </location>
</feature>
<evidence type="ECO:0000256" key="4">
    <source>
        <dbReference type="ARBA" id="ARBA00022824"/>
    </source>
</evidence>
<dbReference type="EMBL" id="JADDUC010000006">
    <property type="protein sequence ID" value="KAG0133324.1"/>
    <property type="molecule type" value="Genomic_DNA"/>
</dbReference>
<evidence type="ECO:0000256" key="2">
    <source>
        <dbReference type="ARBA" id="ARBA00022679"/>
    </source>
</evidence>
<feature type="transmembrane region" description="Helical" evidence="8">
    <location>
        <begin position="483"/>
        <end position="503"/>
    </location>
</feature>
<evidence type="ECO:0000256" key="5">
    <source>
        <dbReference type="ARBA" id="ARBA00022989"/>
    </source>
</evidence>
<evidence type="ECO:0000256" key="8">
    <source>
        <dbReference type="SAM" id="Phobius"/>
    </source>
</evidence>
<feature type="transmembrane region" description="Helical" evidence="8">
    <location>
        <begin position="71"/>
        <end position="91"/>
    </location>
</feature>
<gene>
    <name evidence="10" type="ORF">IHE44_0000613</name>
    <name evidence="9" type="ORF">IHE44_011142</name>
</gene>
<evidence type="ECO:0000313" key="9">
    <source>
        <dbReference type="EMBL" id="KAG0133324.1"/>
    </source>
</evidence>
<feature type="transmembrane region" description="Helical" evidence="8">
    <location>
        <begin position="278"/>
        <end position="296"/>
    </location>
</feature>
<protein>
    <recommendedName>
        <fullName evidence="12">Lysophospholipid acyltransferase 1</fullName>
    </recommendedName>
</protein>
<dbReference type="InterPro" id="IPR004299">
    <property type="entry name" value="MBOAT_fam"/>
</dbReference>
<dbReference type="EMBL" id="JADDUC020000001">
    <property type="protein sequence ID" value="KAI1243044.1"/>
    <property type="molecule type" value="Genomic_DNA"/>
</dbReference>
<feature type="transmembrane region" description="Helical" evidence="8">
    <location>
        <begin position="515"/>
        <end position="532"/>
    </location>
</feature>
<evidence type="ECO:0000256" key="1">
    <source>
        <dbReference type="ARBA" id="ARBA00004477"/>
    </source>
</evidence>
<dbReference type="GO" id="GO:0005789">
    <property type="term" value="C:endoplasmic reticulum membrane"/>
    <property type="evidence" value="ECO:0007669"/>
    <property type="project" value="UniProtKB-SubCell"/>
</dbReference>
<dbReference type="PANTHER" id="PTHR13906:SF6">
    <property type="entry name" value="LYSOPHOSPHOLIPID ACYLTRANSFERASE 1"/>
    <property type="match status" value="1"/>
</dbReference>
<accession>A0A835P3Q0</accession>
<proteinExistence type="predicted"/>